<dbReference type="RefSeq" id="WP_152423818.1">
    <property type="nucleotide sequence ID" value="NZ_BMLZ01000070.1"/>
</dbReference>
<dbReference type="GO" id="GO:0016887">
    <property type="term" value="F:ATP hydrolysis activity"/>
    <property type="evidence" value="ECO:0007669"/>
    <property type="project" value="InterPro"/>
</dbReference>
<evidence type="ECO:0000259" key="3">
    <source>
        <dbReference type="Pfam" id="PF14267"/>
    </source>
</evidence>
<organism evidence="5 7">
    <name type="scientific">Deinococcus wulumuqiensis</name>
    <dbReference type="NCBI Taxonomy" id="980427"/>
    <lineage>
        <taxon>Bacteria</taxon>
        <taxon>Thermotogati</taxon>
        <taxon>Deinococcota</taxon>
        <taxon>Deinococci</taxon>
        <taxon>Deinococcales</taxon>
        <taxon>Deinococcaceae</taxon>
        <taxon>Deinococcus</taxon>
    </lineage>
</organism>
<evidence type="ECO:0000313" key="6">
    <source>
        <dbReference type="Proteomes" id="UP000630135"/>
    </source>
</evidence>
<feature type="domain" description="DUF4357" evidence="3">
    <location>
        <begin position="60"/>
        <end position="109"/>
    </location>
</feature>
<dbReference type="PANTHER" id="PTHR37291">
    <property type="entry name" value="5-METHYLCYTOSINE-SPECIFIC RESTRICTION ENZYME B"/>
    <property type="match status" value="1"/>
</dbReference>
<dbReference type="Pfam" id="PF07728">
    <property type="entry name" value="AAA_5"/>
    <property type="match status" value="1"/>
</dbReference>
<dbReference type="EMBL" id="BMLZ01000070">
    <property type="protein sequence ID" value="GGI67998.1"/>
    <property type="molecule type" value="Genomic_DNA"/>
</dbReference>
<dbReference type="InterPro" id="IPR025579">
    <property type="entry name" value="DUF4357"/>
</dbReference>
<dbReference type="InterPro" id="IPR052934">
    <property type="entry name" value="Methyl-DNA_Rec/Restrict_Enz"/>
</dbReference>
<sequence>MTDSLSPAPSQGAGPTFELRSEHGQARGQLRGNQFVVLAGSHARAAEVPSLANHAYNSLRPALIAQGKLQANAAGQLIFTEDVPFNSVSAAAVAVLGRSANGKLEWRLEARPEISFGDWAAQTQGGPEQPTDEIESVQSSWQPFFHALAVKVLDYQQRQPELVQVLKDAGVAINHDEGQPLAEIDPFTFFSLILKHTSDATALPLLARVGAGLGLSLPAPTDLKGVPWSNPMNAWFFAYRSQRKDSDIPTLWALARQAVAGQLDAQTFREALEIRKVALPKLTQGLFWLNPGAFLALNSVNVPFLQWHGVKTAGKVQTLAEYQEVLRAAQALAPDFLSLSHAAWLRGPTSNKVATLRDGRFPFTEYRQDVQGLVGDKVKGNMLLEQRYSPLLVELFREAEPEHLTPSQSAYGGGQQLAVKVSLGGGVKMSSGVFGRALLFADDSGFEYVRFPAGLTLEIGIPDGKGDGPRQALERESVRQDLLDAMVKSLPLSTPPTLTLNTDFGPLQLLPLTPEGRQVASDALSTYAAGTGKSRRLRVGISLLPAELESQQFTQLLEAAVNYADELKAALEPIAQTPERPSLDDLGKDDEEELAPSVDARIPLNQILYGPPGTGKTYNVVTKALVILDAGFMAGQPDRPAMKARYDELVAQGAISFVTFHQSFGYEDFVEGIKPVMQGGQLSYVLEDGIFLEAVRAAGGALHRMGEQTAPAARESALAQTPQPEPSPLLSPNAQVWRIYIDGGAPISQLRDKVLARGEMRVGHFGMSPRDWNTVSADELHSTAALFRDGVRVGDLVLLASGVDTVSAVGVVTDEYAYDPTTDPTLNLEYVHSRTVNWLQTGLKANAEELTGKRFSPVTLQRVKDVSAETVLQRLGIAPLPFKSPTASEPDPVQTEEAAPPRRHVLIIDEINRGNVAKIFGELITLLETGKRAGRAEALTVKLPLSRRALSVPDTLYVVGTMNTADRSLTQLDTALRRRFTFQPVWPEPEVLRELTIDGITLDLRKFLYAINERIERLLSREQMIGHAYLLDIPGDLPGVAGALRERILPQLEEYFFDDWGKIREVLDDPHKEEHLQFVQERKIGGEKRHRINEAAFGELEAFRLVYSRLSDDTFPFEA</sequence>
<dbReference type="InterPro" id="IPR011704">
    <property type="entry name" value="ATPase_dyneun-rel_AAA"/>
</dbReference>
<evidence type="ECO:0000256" key="1">
    <source>
        <dbReference type="SAM" id="MobiDB-lite"/>
    </source>
</evidence>
<dbReference type="AlphaFoldDB" id="A0AAV4K932"/>
<name>A0AAV4K932_9DEIO</name>
<dbReference type="InterPro" id="IPR027417">
    <property type="entry name" value="P-loop_NTPase"/>
</dbReference>
<dbReference type="PANTHER" id="PTHR37291:SF1">
    <property type="entry name" value="TYPE IV METHYL-DIRECTED RESTRICTION ENZYME ECOKMCRB SUBUNIT"/>
    <property type="match status" value="1"/>
</dbReference>
<comment type="caution">
    <text evidence="5">The sequence shown here is derived from an EMBL/GenBank/DDBJ whole genome shotgun (WGS) entry which is preliminary data.</text>
</comment>
<evidence type="ECO:0000313" key="4">
    <source>
        <dbReference type="EMBL" id="GGI67998.1"/>
    </source>
</evidence>
<feature type="region of interest" description="Disordered" evidence="1">
    <location>
        <begin position="1"/>
        <end position="25"/>
    </location>
</feature>
<proteinExistence type="predicted"/>
<keyword evidence="6" id="KW-1185">Reference proteome</keyword>
<feature type="domain" description="ATPase dynein-related AAA" evidence="2">
    <location>
        <begin position="856"/>
        <end position="980"/>
    </location>
</feature>
<dbReference type="Pfam" id="PF14267">
    <property type="entry name" value="DUF4357"/>
    <property type="match status" value="1"/>
</dbReference>
<reference evidence="5" key="4">
    <citation type="submission" date="2023-08" db="EMBL/GenBank/DDBJ databases">
        <authorList>
            <person name="Sun Q."/>
            <person name="Zhou Y."/>
        </authorList>
    </citation>
    <scope>NUCLEOTIDE SEQUENCE</scope>
    <source>
        <strain evidence="4">CGMCC 1.8884</strain>
        <strain evidence="5">CGMCC 1.8885</strain>
    </source>
</reference>
<evidence type="ECO:0000259" key="2">
    <source>
        <dbReference type="Pfam" id="PF07728"/>
    </source>
</evidence>
<feature type="region of interest" description="Disordered" evidence="1">
    <location>
        <begin position="709"/>
        <end position="729"/>
    </location>
</feature>
<dbReference type="Proteomes" id="UP000652720">
    <property type="component" value="Unassembled WGS sequence"/>
</dbReference>
<feature type="region of interest" description="Disordered" evidence="1">
    <location>
        <begin position="575"/>
        <end position="594"/>
    </location>
</feature>
<dbReference type="Gene3D" id="3.40.50.300">
    <property type="entry name" value="P-loop containing nucleotide triphosphate hydrolases"/>
    <property type="match status" value="1"/>
</dbReference>
<dbReference type="SUPFAM" id="SSF52540">
    <property type="entry name" value="P-loop containing nucleoside triphosphate hydrolases"/>
    <property type="match status" value="1"/>
</dbReference>
<reference evidence="6" key="3">
    <citation type="journal article" date="2019" name="Int. J. Syst. Evol. Microbiol.">
        <title>The Global Catalogue of Microorganisms (GCM) 10K type strain sequencing project: providing services to taxonomists for standard genome sequencing and annotation.</title>
        <authorList>
            <consortium name="The Broad Institute Genomics Platform"/>
            <consortium name="The Broad Institute Genome Sequencing Center for Infectious Disease"/>
            <person name="Wu L."/>
            <person name="Ma J."/>
        </authorList>
    </citation>
    <scope>NUCLEOTIDE SEQUENCE [LARGE SCALE GENOMIC DNA]</scope>
    <source>
        <strain evidence="6">CGMCC 1.8884</strain>
    </source>
</reference>
<dbReference type="Proteomes" id="UP000630135">
    <property type="component" value="Unassembled WGS sequence"/>
</dbReference>
<protein>
    <submittedName>
        <fullName evidence="5">McrB-related protein</fullName>
    </submittedName>
</protein>
<evidence type="ECO:0000313" key="7">
    <source>
        <dbReference type="Proteomes" id="UP000652720"/>
    </source>
</evidence>
<dbReference type="EMBL" id="BMMA01000060">
    <property type="protein sequence ID" value="GGI94252.1"/>
    <property type="molecule type" value="Genomic_DNA"/>
</dbReference>
<reference evidence="5" key="2">
    <citation type="journal article" date="2014" name="Int. J. Syst. Evol. Microbiol.">
        <title>Complete genome sequence of Corynebacterium casei LMG S-19264T (=DSM 44701T), isolated from a smear-ripened cheese.</title>
        <authorList>
            <consortium name="US DOE Joint Genome Institute (JGI-PGF)"/>
            <person name="Walter F."/>
            <person name="Albersmeier A."/>
            <person name="Kalinowski J."/>
            <person name="Ruckert C."/>
        </authorList>
    </citation>
    <scope>NUCLEOTIDE SEQUENCE</scope>
    <source>
        <strain evidence="5">CGMCC 1.8885</strain>
    </source>
</reference>
<reference evidence="4" key="1">
    <citation type="journal article" date="2014" name="Int. J. Syst. Evol. Microbiol.">
        <title>Complete genome of a new Firmicutes species belonging to the dominant human colonic microbiota ('Ruminococcus bicirculans') reveals two chromosomes and a selective capacity to utilize plant glucans.</title>
        <authorList>
            <consortium name="NISC Comparative Sequencing Program"/>
            <person name="Wegmann U."/>
            <person name="Louis P."/>
            <person name="Goesmann A."/>
            <person name="Henrissat B."/>
            <person name="Duncan S.H."/>
            <person name="Flint H.J."/>
        </authorList>
    </citation>
    <scope>NUCLEOTIDE SEQUENCE</scope>
    <source>
        <strain evidence="4">CGMCC 1.8884</strain>
    </source>
</reference>
<dbReference type="GO" id="GO:0005524">
    <property type="term" value="F:ATP binding"/>
    <property type="evidence" value="ECO:0007669"/>
    <property type="project" value="InterPro"/>
</dbReference>
<gene>
    <name evidence="4" type="ORF">GCM10008021_30260</name>
    <name evidence="5" type="ORF">GCM10010914_31040</name>
</gene>
<evidence type="ECO:0000313" key="5">
    <source>
        <dbReference type="EMBL" id="GGI94252.1"/>
    </source>
</evidence>
<accession>A0AAV4K932</accession>
<dbReference type="GeneID" id="59163808"/>